<proteinExistence type="predicted"/>
<accession>A0ACC1M5J2</accession>
<reference evidence="1" key="1">
    <citation type="submission" date="2022-07" db="EMBL/GenBank/DDBJ databases">
        <title>Phylogenomic reconstructions and comparative analyses of Kickxellomycotina fungi.</title>
        <authorList>
            <person name="Reynolds N.K."/>
            <person name="Stajich J.E."/>
            <person name="Barry K."/>
            <person name="Grigoriev I.V."/>
            <person name="Crous P."/>
            <person name="Smith M.E."/>
        </authorList>
    </citation>
    <scope>NUCLEOTIDE SEQUENCE</scope>
    <source>
        <strain evidence="1">CBS 190363</strain>
    </source>
</reference>
<dbReference type="EMBL" id="JANBVB010000186">
    <property type="protein sequence ID" value="KAJ2896558.1"/>
    <property type="molecule type" value="Genomic_DNA"/>
</dbReference>
<protein>
    <submittedName>
        <fullName evidence="1">Uncharacterized protein</fullName>
    </submittedName>
</protein>
<organism evidence="1 2">
    <name type="scientific">Coemansia aciculifera</name>
    <dbReference type="NCBI Taxonomy" id="417176"/>
    <lineage>
        <taxon>Eukaryota</taxon>
        <taxon>Fungi</taxon>
        <taxon>Fungi incertae sedis</taxon>
        <taxon>Zoopagomycota</taxon>
        <taxon>Kickxellomycotina</taxon>
        <taxon>Kickxellomycetes</taxon>
        <taxon>Kickxellales</taxon>
        <taxon>Kickxellaceae</taxon>
        <taxon>Coemansia</taxon>
    </lineage>
</organism>
<comment type="caution">
    <text evidence="1">The sequence shown here is derived from an EMBL/GenBank/DDBJ whole genome shotgun (WGS) entry which is preliminary data.</text>
</comment>
<evidence type="ECO:0000313" key="2">
    <source>
        <dbReference type="Proteomes" id="UP001139981"/>
    </source>
</evidence>
<gene>
    <name evidence="1" type="ORF">IWW38_001983</name>
</gene>
<keyword evidence="2" id="KW-1185">Reference proteome</keyword>
<sequence length="331" mass="35371">MHLLLLASLSSLALALATVPTYHAQPFLDASNTAFGSLIEGAAVDRHGNFYAVNYNGSKAAVGQAYPCQSLLFADLHRSSSWFNAVRFSVDKHGVQEAYLGDVANHRVVRLRDPGGKAQFMHSEVLCQSPDFLQPNDLAIAHSTGRVFLSGMRFTADSVVGDGDLWTCDSAGTATKLGSFYRTNGIEVSPDEKTLYLSEAINKNDSVVSNVIHAFDLDAKKGSISNARVLVDFAKLDDSAANDVDGMRTDSQGNLYVTRWGAAKIAKISPTGELLAYIALANIVQVTNLEFAGPNGSDLFAVGACTDNSAKGCIDKYSTSAQGHAFIVQQH</sequence>
<name>A0ACC1M5J2_9FUNG</name>
<evidence type="ECO:0000313" key="1">
    <source>
        <dbReference type="EMBL" id="KAJ2896558.1"/>
    </source>
</evidence>
<dbReference type="Proteomes" id="UP001139981">
    <property type="component" value="Unassembled WGS sequence"/>
</dbReference>